<keyword evidence="3" id="KW-0813">Transport</keyword>
<dbReference type="InParanoid" id="A0A1D6KJT2"/>
<comment type="similarity">
    <text evidence="2">Belongs to the auxin efflux carrier (TC 2.A.69.1) family.</text>
</comment>
<gene>
    <name evidence="8" type="ORF">ZEAMMB73_Zm00001d031594</name>
</gene>
<dbReference type="FunCoup" id="A0A1D6KJT2">
    <property type="interactions" value="11"/>
</dbReference>
<evidence type="ECO:0000256" key="2">
    <source>
        <dbReference type="ARBA" id="ARBA00009177"/>
    </source>
</evidence>
<evidence type="ECO:0000256" key="6">
    <source>
        <dbReference type="ARBA" id="ARBA00023136"/>
    </source>
</evidence>
<evidence type="ECO:0000256" key="3">
    <source>
        <dbReference type="ARBA" id="ARBA00022448"/>
    </source>
</evidence>
<evidence type="ECO:0000256" key="7">
    <source>
        <dbReference type="ARBA" id="ARBA00023294"/>
    </source>
</evidence>
<dbReference type="GO" id="GO:0055085">
    <property type="term" value="P:transmembrane transport"/>
    <property type="evidence" value="ECO:0007669"/>
    <property type="project" value="InterPro"/>
</dbReference>
<keyword evidence="4" id="KW-0812">Transmembrane</keyword>
<dbReference type="Pfam" id="PF03547">
    <property type="entry name" value="Mem_trans"/>
    <property type="match status" value="2"/>
</dbReference>
<dbReference type="eggNOG" id="ENOG502QS1X">
    <property type="taxonomic scope" value="Eukaryota"/>
</dbReference>
<dbReference type="GO" id="GO:0009734">
    <property type="term" value="P:auxin-activated signaling pathway"/>
    <property type="evidence" value="ECO:0007669"/>
    <property type="project" value="UniProtKB-KW"/>
</dbReference>
<protein>
    <submittedName>
        <fullName evidence="8">PIN-formed protein7</fullName>
    </submittedName>
</protein>
<keyword evidence="5" id="KW-1133">Transmembrane helix</keyword>
<keyword evidence="7" id="KW-0927">Auxin signaling pathway</keyword>
<dbReference type="AlphaFoldDB" id="A0A1D6KJT2"/>
<organism evidence="8">
    <name type="scientific">Zea mays</name>
    <name type="common">Maize</name>
    <dbReference type="NCBI Taxonomy" id="4577"/>
    <lineage>
        <taxon>Eukaryota</taxon>
        <taxon>Viridiplantae</taxon>
        <taxon>Streptophyta</taxon>
        <taxon>Embryophyta</taxon>
        <taxon>Tracheophyta</taxon>
        <taxon>Spermatophyta</taxon>
        <taxon>Magnoliopsida</taxon>
        <taxon>Liliopsida</taxon>
        <taxon>Poales</taxon>
        <taxon>Poaceae</taxon>
        <taxon>PACMAD clade</taxon>
        <taxon>Panicoideae</taxon>
        <taxon>Andropogonodae</taxon>
        <taxon>Andropogoneae</taxon>
        <taxon>Tripsacinae</taxon>
        <taxon>Zea</taxon>
    </lineage>
</organism>
<dbReference type="PANTHER" id="PTHR31752">
    <property type="entry name" value="AUXIN EFFLUX CARRIER COMPONENT 1B-RELATED"/>
    <property type="match status" value="1"/>
</dbReference>
<keyword evidence="6" id="KW-0472">Membrane</keyword>
<name>A0A1D6KJT2_MAIZE</name>
<dbReference type="InterPro" id="IPR051107">
    <property type="entry name" value="Auxin_Efflux_Carrier"/>
</dbReference>
<dbReference type="EMBL" id="CM007647">
    <property type="protein sequence ID" value="ONM03187.1"/>
    <property type="molecule type" value="Genomic_DNA"/>
</dbReference>
<dbReference type="STRING" id="4577.A0A1D6KJT2"/>
<sequence>MIAWGDIYNVVSGMAPLYFALVLGYGSVRWWRLFTAAQCGAINTLVANFSMPFFTLDFLARADPYAMNYRVLAADAVSKALLAVAAGGGAGSRSSSWAITGFSLAGFNNTLVVGVPLLFAMYGKWAQDLVVQVAVVQALVWFPLLLLGFELRRAWVGGVPRAQGVGVGVGRCSSDDDDGDGHLGGRVGPVSLPPPLKTKDVEMNAAEEEAADDDAPAAAGAIRLWPTVRTVGLKLVGNPMSTPAWSAWCGRASPTGRDHAVRSPCTHHLRCVCTAKCHPAAAVLPSPSRACMRSCADVSRPWRVCACRWDLSLPGIVTGSLGVMSRTGTGMSMFSMGMFMAQQERVIACGAGLAALGLALRFVAGPLATLVGAAAFGLRGDVLRFAIIQAALPQSIASFVYAKEYGVHADVLSTAVILGTLVSLPVLIAYYAVLGIL</sequence>
<evidence type="ECO:0000256" key="1">
    <source>
        <dbReference type="ARBA" id="ARBA00004141"/>
    </source>
</evidence>
<proteinExistence type="inferred from homology"/>
<dbReference type="ExpressionAtlas" id="A0A1D6KJT2">
    <property type="expression patterns" value="baseline and differential"/>
</dbReference>
<comment type="subcellular location">
    <subcellularLocation>
        <location evidence="1">Membrane</location>
        <topology evidence="1">Multi-pass membrane protein</topology>
    </subcellularLocation>
</comment>
<dbReference type="GO" id="GO:0016020">
    <property type="term" value="C:membrane"/>
    <property type="evidence" value="ECO:0007669"/>
    <property type="project" value="UniProtKB-SubCell"/>
</dbReference>
<dbReference type="InterPro" id="IPR004776">
    <property type="entry name" value="Mem_transp_PIN-like"/>
</dbReference>
<dbReference type="OMA" id="LMAFELR"/>
<dbReference type="PANTHER" id="PTHR31752:SF11">
    <property type="entry name" value="AUXIN EFFLUX CARRIER COMPONENT 5C-RELATED"/>
    <property type="match status" value="1"/>
</dbReference>
<accession>A0A1D6KJT2</accession>
<evidence type="ECO:0000256" key="5">
    <source>
        <dbReference type="ARBA" id="ARBA00022989"/>
    </source>
</evidence>
<evidence type="ECO:0000313" key="8">
    <source>
        <dbReference type="EMBL" id="ONM03187.1"/>
    </source>
</evidence>
<dbReference type="PaxDb" id="4577-GRMZM2G148648_P01"/>
<evidence type="ECO:0000256" key="4">
    <source>
        <dbReference type="ARBA" id="ARBA00022692"/>
    </source>
</evidence>
<reference evidence="8" key="1">
    <citation type="submission" date="2015-12" db="EMBL/GenBank/DDBJ databases">
        <title>Update maize B73 reference genome by single molecule sequencing technologies.</title>
        <authorList>
            <consortium name="Maize Genome Sequencing Project"/>
            <person name="Ware D."/>
        </authorList>
    </citation>
    <scope>NUCLEOTIDE SEQUENCE [LARGE SCALE GENOMIC DNA]</scope>
    <source>
        <tissue evidence="8">Seedling</tissue>
    </source>
</reference>